<dbReference type="OrthoDB" id="2229810at2"/>
<reference evidence="1 2" key="1">
    <citation type="journal article" date="2015" name="Genome Announc.">
        <title>Complete Genome Sequence of Sedimenticola thiotaurini Strain SIP-G1, a Polyphosphate- and Polyhydroxyalkanoate-Accumulating Sulfur-Oxidizing Gammaproteobacterium Isolated from Salt Marsh Sediments.</title>
        <authorList>
            <person name="Flood B.E."/>
            <person name="Jones D.S."/>
            <person name="Bailey J.V."/>
        </authorList>
    </citation>
    <scope>NUCLEOTIDE SEQUENCE [LARGE SCALE GENOMIC DNA]</scope>
    <source>
        <strain evidence="1 2">SIP-G1</strain>
    </source>
</reference>
<evidence type="ECO:0000313" key="2">
    <source>
        <dbReference type="Proteomes" id="UP000034410"/>
    </source>
</evidence>
<sequence length="107" mass="12159">MTIEQENVIDIIANNEEKGYVSLVISDHLEWDEKNEKLLILQNKINAYITFAESGQIYEEYPSAKGLNVNIQLTCMHPPNEEGTKFLGLVQPVIEEAGFNFNWEVSG</sequence>
<dbReference type="KEGG" id="seds:AAY24_15915"/>
<protein>
    <submittedName>
        <fullName evidence="1">Uncharacterized protein</fullName>
    </submittedName>
</protein>
<dbReference type="RefSeq" id="WP_046860520.1">
    <property type="nucleotide sequence ID" value="NZ_CP011412.1"/>
</dbReference>
<dbReference type="EMBL" id="CP011412">
    <property type="protein sequence ID" value="AKH21598.1"/>
    <property type="molecule type" value="Genomic_DNA"/>
</dbReference>
<organism evidence="1 2">
    <name type="scientific">Sedimenticola thiotaurini</name>
    <dbReference type="NCBI Taxonomy" id="1543721"/>
    <lineage>
        <taxon>Bacteria</taxon>
        <taxon>Pseudomonadati</taxon>
        <taxon>Pseudomonadota</taxon>
        <taxon>Gammaproteobacteria</taxon>
        <taxon>Chromatiales</taxon>
        <taxon>Sedimenticolaceae</taxon>
        <taxon>Sedimenticola</taxon>
    </lineage>
</organism>
<evidence type="ECO:0000313" key="1">
    <source>
        <dbReference type="EMBL" id="AKH21598.1"/>
    </source>
</evidence>
<accession>A0A0F7K3U0</accession>
<name>A0A0F7K3U0_9GAMM</name>
<gene>
    <name evidence="1" type="ORF">AAY24_15915</name>
</gene>
<dbReference type="Pfam" id="PF20212">
    <property type="entry name" value="DUF6572"/>
    <property type="match status" value="1"/>
</dbReference>
<dbReference type="Proteomes" id="UP000034410">
    <property type="component" value="Chromosome"/>
</dbReference>
<keyword evidence="2" id="KW-1185">Reference proteome</keyword>
<dbReference type="InterPro" id="IPR046702">
    <property type="entry name" value="DUF6572"/>
</dbReference>
<proteinExistence type="predicted"/>
<dbReference type="AlphaFoldDB" id="A0A0F7K3U0"/>